<feature type="domain" description="HTH cro/C1-type" evidence="2">
    <location>
        <begin position="9"/>
        <end position="51"/>
    </location>
</feature>
<reference evidence="4" key="1">
    <citation type="submission" date="2017-09" db="EMBL/GenBank/DDBJ databases">
        <authorList>
            <person name="Varghese N."/>
            <person name="Submissions S."/>
        </authorList>
    </citation>
    <scope>NUCLEOTIDE SEQUENCE [LARGE SCALE GENOMIC DNA]</scope>
    <source>
        <strain evidence="4">JKS000234</strain>
    </source>
</reference>
<dbReference type="Pfam" id="PF01381">
    <property type="entry name" value="HTH_3"/>
    <property type="match status" value="1"/>
</dbReference>
<dbReference type="RefSeq" id="WP_097095610.1">
    <property type="nucleotide sequence ID" value="NZ_OCMY01000001.1"/>
</dbReference>
<dbReference type="Gene3D" id="1.10.260.40">
    <property type="entry name" value="lambda repressor-like DNA-binding domains"/>
    <property type="match status" value="1"/>
</dbReference>
<feature type="region of interest" description="Disordered" evidence="1">
    <location>
        <begin position="77"/>
        <end position="97"/>
    </location>
</feature>
<dbReference type="Proteomes" id="UP000219271">
    <property type="component" value="Unassembled WGS sequence"/>
</dbReference>
<dbReference type="GO" id="GO:0003677">
    <property type="term" value="F:DNA binding"/>
    <property type="evidence" value="ECO:0007669"/>
    <property type="project" value="InterPro"/>
</dbReference>
<evidence type="ECO:0000259" key="2">
    <source>
        <dbReference type="PROSITE" id="PS50943"/>
    </source>
</evidence>
<dbReference type="SUPFAM" id="SSF47413">
    <property type="entry name" value="lambda repressor-like DNA-binding domains"/>
    <property type="match status" value="1"/>
</dbReference>
<dbReference type="EMBL" id="OCMY01000001">
    <property type="protein sequence ID" value="SOD37578.1"/>
    <property type="molecule type" value="Genomic_DNA"/>
</dbReference>
<gene>
    <name evidence="3" type="ORF">SAMN06273570_1938</name>
</gene>
<sequence>MSTTYSEKLRLIRIAEGLTQTQLRDLTGLGLSTIRNYETHLKEPGLKVVDKFLSIDLFQKYTLWLMTNRVAPEAGQIAPKGAEDLDDEGDNADAANQ</sequence>
<dbReference type="OrthoDB" id="6302218at2"/>
<evidence type="ECO:0000256" key="1">
    <source>
        <dbReference type="SAM" id="MobiDB-lite"/>
    </source>
</evidence>
<protein>
    <submittedName>
        <fullName evidence="3">Helix-turn-helix</fullName>
    </submittedName>
</protein>
<accession>A0A286BTY1</accession>
<keyword evidence="4" id="KW-1185">Reference proteome</keyword>
<dbReference type="CDD" id="cd00093">
    <property type="entry name" value="HTH_XRE"/>
    <property type="match status" value="1"/>
</dbReference>
<dbReference type="InterPro" id="IPR010982">
    <property type="entry name" value="Lambda_DNA-bd_dom_sf"/>
</dbReference>
<dbReference type="InterPro" id="IPR001387">
    <property type="entry name" value="Cro/C1-type_HTH"/>
</dbReference>
<organism evidence="3 4">
    <name type="scientific">Candidatus Pantoea floridensis</name>
    <dbReference type="NCBI Taxonomy" id="1938870"/>
    <lineage>
        <taxon>Bacteria</taxon>
        <taxon>Pseudomonadati</taxon>
        <taxon>Pseudomonadota</taxon>
        <taxon>Gammaproteobacteria</taxon>
        <taxon>Enterobacterales</taxon>
        <taxon>Erwiniaceae</taxon>
        <taxon>Pantoea</taxon>
    </lineage>
</organism>
<proteinExistence type="predicted"/>
<dbReference type="AlphaFoldDB" id="A0A286BTY1"/>
<evidence type="ECO:0000313" key="3">
    <source>
        <dbReference type="EMBL" id="SOD37578.1"/>
    </source>
</evidence>
<dbReference type="PROSITE" id="PS50943">
    <property type="entry name" value="HTH_CROC1"/>
    <property type="match status" value="1"/>
</dbReference>
<evidence type="ECO:0000313" key="4">
    <source>
        <dbReference type="Proteomes" id="UP000219271"/>
    </source>
</evidence>
<name>A0A286BTY1_9GAMM</name>